<feature type="transmembrane region" description="Helical" evidence="8">
    <location>
        <begin position="122"/>
        <end position="143"/>
    </location>
</feature>
<dbReference type="PIRSF" id="PIRSF038981">
    <property type="entry name" value="GRP"/>
    <property type="match status" value="1"/>
</dbReference>
<dbReference type="Proteomes" id="UP000325440">
    <property type="component" value="Unassembled WGS sequence"/>
</dbReference>
<evidence type="ECO:0000256" key="3">
    <source>
        <dbReference type="ARBA" id="ARBA00022475"/>
    </source>
</evidence>
<evidence type="ECO:0000256" key="5">
    <source>
        <dbReference type="ARBA" id="ARBA00022989"/>
    </source>
</evidence>
<evidence type="ECO:0000256" key="8">
    <source>
        <dbReference type="SAM" id="Phobius"/>
    </source>
</evidence>
<keyword evidence="7 9" id="KW-0675">Receptor</keyword>
<gene>
    <name evidence="9" type="ORF">CINCED_3A013422</name>
</gene>
<accession>A0A5E4MPJ6</accession>
<dbReference type="OrthoDB" id="5800391at2759"/>
<dbReference type="Pfam" id="PF06151">
    <property type="entry name" value="Trehalose_recp"/>
    <property type="match status" value="1"/>
</dbReference>
<reference evidence="9 10" key="1">
    <citation type="submission" date="2019-08" db="EMBL/GenBank/DDBJ databases">
        <authorList>
            <person name="Alioto T."/>
            <person name="Alioto T."/>
            <person name="Gomez Garrido J."/>
        </authorList>
    </citation>
    <scope>NUCLEOTIDE SEQUENCE [LARGE SCALE GENOMIC DNA]</scope>
</reference>
<evidence type="ECO:0000256" key="1">
    <source>
        <dbReference type="ARBA" id="ARBA00004651"/>
    </source>
</evidence>
<proteinExistence type="inferred from homology"/>
<dbReference type="PANTHER" id="PTHR21421">
    <property type="entry name" value="GUSTATORY RECEPTOR"/>
    <property type="match status" value="1"/>
</dbReference>
<keyword evidence="5 8" id="KW-1133">Transmembrane helix</keyword>
<feature type="transmembrane region" description="Helical" evidence="8">
    <location>
        <begin position="91"/>
        <end position="110"/>
    </location>
</feature>
<organism evidence="9 10">
    <name type="scientific">Cinara cedri</name>
    <dbReference type="NCBI Taxonomy" id="506608"/>
    <lineage>
        <taxon>Eukaryota</taxon>
        <taxon>Metazoa</taxon>
        <taxon>Ecdysozoa</taxon>
        <taxon>Arthropoda</taxon>
        <taxon>Hexapoda</taxon>
        <taxon>Insecta</taxon>
        <taxon>Pterygota</taxon>
        <taxon>Neoptera</taxon>
        <taxon>Paraneoptera</taxon>
        <taxon>Hemiptera</taxon>
        <taxon>Sternorrhyncha</taxon>
        <taxon>Aphidomorpha</taxon>
        <taxon>Aphidoidea</taxon>
        <taxon>Aphididae</taxon>
        <taxon>Lachninae</taxon>
        <taxon>Cinara</taxon>
    </lineage>
</organism>
<dbReference type="AlphaFoldDB" id="A0A5E4MPJ6"/>
<dbReference type="GO" id="GO:0005886">
    <property type="term" value="C:plasma membrane"/>
    <property type="evidence" value="ECO:0007669"/>
    <property type="project" value="UniProtKB-SubCell"/>
</dbReference>
<evidence type="ECO:0000313" key="9">
    <source>
        <dbReference type="EMBL" id="VVC34142.1"/>
    </source>
</evidence>
<evidence type="ECO:0000256" key="4">
    <source>
        <dbReference type="ARBA" id="ARBA00022692"/>
    </source>
</evidence>
<dbReference type="PANTHER" id="PTHR21421:SF29">
    <property type="entry name" value="GUSTATORY RECEPTOR 5A FOR TREHALOSE-RELATED"/>
    <property type="match status" value="1"/>
</dbReference>
<dbReference type="EMBL" id="CABPRJ010000984">
    <property type="protein sequence ID" value="VVC34142.1"/>
    <property type="molecule type" value="Genomic_DNA"/>
</dbReference>
<dbReference type="InterPro" id="IPR009318">
    <property type="entry name" value="Gustatory_rcpt"/>
</dbReference>
<feature type="transmembrane region" description="Helical" evidence="8">
    <location>
        <begin position="340"/>
        <end position="361"/>
    </location>
</feature>
<feature type="transmembrane region" description="Helical" evidence="8">
    <location>
        <begin position="155"/>
        <end position="178"/>
    </location>
</feature>
<sequence>MSSNENVGPVYLKHRTFNESGYGRQSQQSLLFDDAVDQSSYSAFGSNGKTANFNLEIQDDRGMPVNYARVKALEEIIRKDIVSDKNSLHRAITPVLTLANFFALLPVQGIKGQNTSYLTFNWFTWMILYVLVVFVSCFLIILLSSIRIYQVGLTYYGMGNILFFGSTLVIYIIFVHLAKQWPKVMGQWELMEREMMRQFRNPIDMAYKFKKITSIVMVLSIVEYITTLLTGIVKAVPCSTGGLDIIRAYFSTTFRQVFTVIDYSLILAIPLEFLNLIMVSAWNFMDLFIILLACALSDRFKQLNQRLANVKGKVLPNTYWRKSRETYNLLASLTEDFDEFLSPVVFLSFSHNLYFICFQLLNSLKLKHGSLETVCFVFLFTYLVGRTCAVTLYAASINDESKKSKIVLFSVPTESYCTEVARFLTQVTSGELALTGYNFFSVTRTFMLTVAGTIVTYEIVLLQFNTAPNETIDENNTLNYCP</sequence>
<keyword evidence="4 8" id="KW-0812">Transmembrane</keyword>
<keyword evidence="3" id="KW-1003">Cell membrane</keyword>
<name>A0A5E4MPJ6_9HEMI</name>
<keyword evidence="10" id="KW-1185">Reference proteome</keyword>
<evidence type="ECO:0000313" key="10">
    <source>
        <dbReference type="Proteomes" id="UP000325440"/>
    </source>
</evidence>
<comment type="subcellular location">
    <subcellularLocation>
        <location evidence="1">Cell membrane</location>
        <topology evidence="1">Multi-pass membrane protein</topology>
    </subcellularLocation>
</comment>
<evidence type="ECO:0000256" key="7">
    <source>
        <dbReference type="ARBA" id="ARBA00023170"/>
    </source>
</evidence>
<feature type="transmembrane region" description="Helical" evidence="8">
    <location>
        <begin position="373"/>
        <end position="395"/>
    </location>
</feature>
<evidence type="ECO:0000256" key="2">
    <source>
        <dbReference type="ARBA" id="ARBA00005327"/>
    </source>
</evidence>
<feature type="transmembrane region" description="Helical" evidence="8">
    <location>
        <begin position="212"/>
        <end position="236"/>
    </location>
</feature>
<feature type="transmembrane region" description="Helical" evidence="8">
    <location>
        <begin position="248"/>
        <end position="270"/>
    </location>
</feature>
<keyword evidence="6 8" id="KW-0472">Membrane</keyword>
<comment type="similarity">
    <text evidence="2">Belongs to the insect chemoreceptor superfamily. Gustatory receptor (GR) family. Gr5a subfamily.</text>
</comment>
<dbReference type="GO" id="GO:0033041">
    <property type="term" value="F:sweet taste receptor activity"/>
    <property type="evidence" value="ECO:0007669"/>
    <property type="project" value="TreeGrafter"/>
</dbReference>
<evidence type="ECO:0000256" key="6">
    <source>
        <dbReference type="ARBA" id="ARBA00023136"/>
    </source>
</evidence>
<protein>
    <submittedName>
        <fullName evidence="9">Gustatory receptor</fullName>
    </submittedName>
</protein>